<evidence type="ECO:0000256" key="2">
    <source>
        <dbReference type="ARBA" id="ARBA00022527"/>
    </source>
</evidence>
<dbReference type="PROSITE" id="PS50011">
    <property type="entry name" value="PROTEIN_KINASE_DOM"/>
    <property type="match status" value="1"/>
</dbReference>
<dbReference type="GO" id="GO:0005524">
    <property type="term" value="F:ATP binding"/>
    <property type="evidence" value="ECO:0007669"/>
    <property type="project" value="UniProtKB-UniRule"/>
</dbReference>
<evidence type="ECO:0000256" key="8">
    <source>
        <dbReference type="SAM" id="MobiDB-lite"/>
    </source>
</evidence>
<evidence type="ECO:0000313" key="10">
    <source>
        <dbReference type="EMBL" id="ANN21115.1"/>
    </source>
</evidence>
<reference evidence="10 11" key="1">
    <citation type="journal article" date="2015" name="Genome Announc.">
        <title>Draft Genome Sequence of Norvancomycin-Producing Strain Amycolatopsis orientalis CPCC200066.</title>
        <authorList>
            <person name="Lei X."/>
            <person name="Yuan F."/>
            <person name="Shi Y."/>
            <person name="Li X."/>
            <person name="Wang L."/>
            <person name="Hong B."/>
        </authorList>
    </citation>
    <scope>NUCLEOTIDE SEQUENCE [LARGE SCALE GENOMIC DNA]</scope>
    <source>
        <strain evidence="10 11">B-37</strain>
    </source>
</reference>
<dbReference type="EC" id="2.7.11.1" evidence="1"/>
<dbReference type="Pfam" id="PF00069">
    <property type="entry name" value="Pkinase"/>
    <property type="match status" value="1"/>
</dbReference>
<dbReference type="InterPro" id="IPR017441">
    <property type="entry name" value="Protein_kinase_ATP_BS"/>
</dbReference>
<dbReference type="PROSITE" id="PS00107">
    <property type="entry name" value="PROTEIN_KINASE_ATP"/>
    <property type="match status" value="1"/>
</dbReference>
<dbReference type="InterPro" id="IPR000719">
    <property type="entry name" value="Prot_kinase_dom"/>
</dbReference>
<keyword evidence="5" id="KW-0418">Kinase</keyword>
<evidence type="ECO:0000256" key="3">
    <source>
        <dbReference type="ARBA" id="ARBA00022679"/>
    </source>
</evidence>
<keyword evidence="3" id="KW-0808">Transferase</keyword>
<evidence type="ECO:0000256" key="1">
    <source>
        <dbReference type="ARBA" id="ARBA00012513"/>
    </source>
</evidence>
<evidence type="ECO:0000256" key="7">
    <source>
        <dbReference type="PROSITE-ProRule" id="PRU10141"/>
    </source>
</evidence>
<proteinExistence type="predicted"/>
<sequence length="852" mass="92449">MDLSDGTVIADRYKLVEPLGFGGMGEVWKARDLRLQVDVAAKRLLLDQYATPEQHQSALAYAVKESRHAAALRTHPNVVTVHDVVEDTDGIPWTVMDLVAGRSVAHAMAADSRFEPDQAARIGQQVLAALTAAHALGITHRDVKPANVMLAEDGRVLLVDFGIAKRDTDTKITRTGLAVGTVEYMAPERLEGNDGPAGDLWALGVTLFEMVEGVSPFRRDTMLATIRAIGLEAPPPLTWAGWLADPILRLLDKDPSVRPTAEQAKALLDHSQEPGAVATSQSNALVRLSADRRPHTAEQDELFTRALSIADTIDDTAGKARALRDVAEAAPWLVDEILSRLSAEDGTWTLLALAGETDDASLARSLIDKTEQLITQIPDSDTQLTAHQLQVTALSRLAGLLVTTDPGEARLLMASVEAAARKLPPDPRYTFALPQALVEIADLGQRADPHCARRLADLAEQAALGLSELEDRDWALVHIAEVLALVIPERAERVIGMITERYKQVAAWERAIKKAISAGRSSVPDLIDAAEQALVGPARPHEPAARVWRRGRKIRHDAAVKDDTGDLTDIAVAAASADTRRAERLASRITDPGDRAEALTRMAGQTATSSPEQARDWLEKAHELGVRAPSDTQREIMGAVAAASAVLWPALARDAAGRLIAVLGEHETSWRLLDAAESLAAVDQAHTVRLIDRADSLDAEPLTDTERRTAAGALVSAAATSAVTNPQFAKGLIRRAWQIVRQPPEVEQYVEQVWWPLRALAEKNLHAAEQLLDQLPGRDRDPLLHEILIKVAATDPLRAEQGAQTIVDDTLRKQVWISAMLTLAKDSPPSVSTNLLLKPTKQQTRPPFEQDL</sequence>
<gene>
    <name evidence="10" type="ORF">SD37_39710</name>
</gene>
<dbReference type="AlphaFoldDB" id="A0A193C9W6"/>
<dbReference type="InterPro" id="IPR011009">
    <property type="entry name" value="Kinase-like_dom_sf"/>
</dbReference>
<protein>
    <recommendedName>
        <fullName evidence="1">non-specific serine/threonine protein kinase</fullName>
        <ecNumber evidence="1">2.7.11.1</ecNumber>
    </recommendedName>
</protein>
<dbReference type="SUPFAM" id="SSF56112">
    <property type="entry name" value="Protein kinase-like (PK-like)"/>
    <property type="match status" value="1"/>
</dbReference>
<dbReference type="Gene3D" id="1.10.510.10">
    <property type="entry name" value="Transferase(Phosphotransferase) domain 1"/>
    <property type="match status" value="1"/>
</dbReference>
<evidence type="ECO:0000256" key="4">
    <source>
        <dbReference type="ARBA" id="ARBA00022741"/>
    </source>
</evidence>
<feature type="compositionally biased region" description="Polar residues" evidence="8">
    <location>
        <begin position="829"/>
        <end position="845"/>
    </location>
</feature>
<dbReference type="RefSeq" id="WP_052675111.1">
    <property type="nucleotide sequence ID" value="NZ_CP016174.1"/>
</dbReference>
<dbReference type="KEGG" id="aori:SD37_39710"/>
<evidence type="ECO:0000256" key="5">
    <source>
        <dbReference type="ARBA" id="ARBA00022777"/>
    </source>
</evidence>
<dbReference type="Gene3D" id="3.30.200.20">
    <property type="entry name" value="Phosphorylase Kinase, domain 1"/>
    <property type="match status" value="1"/>
</dbReference>
<evidence type="ECO:0000313" key="11">
    <source>
        <dbReference type="Proteomes" id="UP000093695"/>
    </source>
</evidence>
<keyword evidence="6 7" id="KW-0067">ATP-binding</keyword>
<organism evidence="10 11">
    <name type="scientific">Amycolatopsis orientalis</name>
    <name type="common">Nocardia orientalis</name>
    <dbReference type="NCBI Taxonomy" id="31958"/>
    <lineage>
        <taxon>Bacteria</taxon>
        <taxon>Bacillati</taxon>
        <taxon>Actinomycetota</taxon>
        <taxon>Actinomycetes</taxon>
        <taxon>Pseudonocardiales</taxon>
        <taxon>Pseudonocardiaceae</taxon>
        <taxon>Amycolatopsis</taxon>
    </lineage>
</organism>
<keyword evidence="11" id="KW-1185">Reference proteome</keyword>
<dbReference type="EMBL" id="CP016174">
    <property type="protein sequence ID" value="ANN21115.1"/>
    <property type="molecule type" value="Genomic_DNA"/>
</dbReference>
<feature type="region of interest" description="Disordered" evidence="8">
    <location>
        <begin position="827"/>
        <end position="852"/>
    </location>
</feature>
<keyword evidence="4 7" id="KW-0547">Nucleotide-binding</keyword>
<dbReference type="SMART" id="SM00220">
    <property type="entry name" value="S_TKc"/>
    <property type="match status" value="1"/>
</dbReference>
<dbReference type="PANTHER" id="PTHR43289:SF6">
    <property type="entry name" value="SERINE_THREONINE-PROTEIN KINASE NEKL-3"/>
    <property type="match status" value="1"/>
</dbReference>
<feature type="binding site" evidence="7">
    <location>
        <position position="42"/>
    </location>
    <ligand>
        <name>ATP</name>
        <dbReference type="ChEBI" id="CHEBI:30616"/>
    </ligand>
</feature>
<accession>A0A193C9W6</accession>
<dbReference type="Proteomes" id="UP000093695">
    <property type="component" value="Chromosome"/>
</dbReference>
<dbReference type="STRING" id="31958.SD37_39710"/>
<evidence type="ECO:0000256" key="6">
    <source>
        <dbReference type="ARBA" id="ARBA00022840"/>
    </source>
</evidence>
<dbReference type="GO" id="GO:0004674">
    <property type="term" value="F:protein serine/threonine kinase activity"/>
    <property type="evidence" value="ECO:0007669"/>
    <property type="project" value="UniProtKB-KW"/>
</dbReference>
<dbReference type="PROSITE" id="PS00108">
    <property type="entry name" value="PROTEIN_KINASE_ST"/>
    <property type="match status" value="1"/>
</dbReference>
<dbReference type="PANTHER" id="PTHR43289">
    <property type="entry name" value="MITOGEN-ACTIVATED PROTEIN KINASE KINASE KINASE 20-RELATED"/>
    <property type="match status" value="1"/>
</dbReference>
<name>A0A193C9W6_AMYOR</name>
<keyword evidence="2" id="KW-0723">Serine/threonine-protein kinase</keyword>
<dbReference type="CDD" id="cd14014">
    <property type="entry name" value="STKc_PknB_like"/>
    <property type="match status" value="1"/>
</dbReference>
<evidence type="ECO:0000259" key="9">
    <source>
        <dbReference type="PROSITE" id="PS50011"/>
    </source>
</evidence>
<feature type="domain" description="Protein kinase" evidence="9">
    <location>
        <begin position="13"/>
        <end position="273"/>
    </location>
</feature>
<dbReference type="InterPro" id="IPR008271">
    <property type="entry name" value="Ser/Thr_kinase_AS"/>
</dbReference>